<dbReference type="GO" id="GO:0006772">
    <property type="term" value="P:thiamine metabolic process"/>
    <property type="evidence" value="ECO:0007669"/>
    <property type="project" value="TreeGrafter"/>
</dbReference>
<keyword evidence="8" id="KW-0464">Manganese</keyword>
<dbReference type="InterPro" id="IPR050299">
    <property type="entry name" value="YjjX_NTPase"/>
</dbReference>
<dbReference type="PANTHER" id="PTHR34699">
    <property type="match status" value="1"/>
</dbReference>
<comment type="catalytic activity">
    <reaction evidence="11">
        <text>XTP + H2O = XDP + phosphate + H(+)</text>
        <dbReference type="Rhea" id="RHEA:28406"/>
        <dbReference type="ChEBI" id="CHEBI:15377"/>
        <dbReference type="ChEBI" id="CHEBI:15378"/>
        <dbReference type="ChEBI" id="CHEBI:43474"/>
        <dbReference type="ChEBI" id="CHEBI:59884"/>
        <dbReference type="ChEBI" id="CHEBI:61314"/>
        <dbReference type="EC" id="3.6.1.73"/>
    </reaction>
</comment>
<evidence type="ECO:0000256" key="1">
    <source>
        <dbReference type="ARBA" id="ARBA00001936"/>
    </source>
</evidence>
<evidence type="ECO:0000256" key="6">
    <source>
        <dbReference type="ARBA" id="ARBA00022842"/>
    </source>
</evidence>
<evidence type="ECO:0000313" key="13">
    <source>
        <dbReference type="EMBL" id="KAL1508726.1"/>
    </source>
</evidence>
<sequence length="215" mass="21986">MRLLAVAAAGAAALFFGALLRRSRGARAPPRVLVASTAGAKLVAVERALGGRVHGVKTDSLVAEQPVGVEETAQGARNRMRALLADETLVPTFSHAVAIENGLVRAATNGSVDDPAEVWVDLAVVCVRDLRTGAEVFSTSAGLQFPSESVAEWAECGQEGTVGAVLAAGVGCDKQDPHAFLTCGAFSRADLLEHAIKVAAAALSSRGSGSSATRN</sequence>
<dbReference type="GO" id="GO:0046872">
    <property type="term" value="F:metal ion binding"/>
    <property type="evidence" value="ECO:0007669"/>
    <property type="project" value="UniProtKB-KW"/>
</dbReference>
<proteinExistence type="predicted"/>
<evidence type="ECO:0000256" key="9">
    <source>
        <dbReference type="ARBA" id="ARBA00038901"/>
    </source>
</evidence>
<evidence type="ECO:0000256" key="2">
    <source>
        <dbReference type="ARBA" id="ARBA00001946"/>
    </source>
</evidence>
<keyword evidence="4" id="KW-0547">Nucleotide-binding</keyword>
<dbReference type="EC" id="3.6.1.73" evidence="9"/>
<dbReference type="Pfam" id="PF01931">
    <property type="entry name" value="NTPase_I-T"/>
    <property type="match status" value="1"/>
</dbReference>
<evidence type="ECO:0000256" key="11">
    <source>
        <dbReference type="ARBA" id="ARBA00048781"/>
    </source>
</evidence>
<evidence type="ECO:0000256" key="8">
    <source>
        <dbReference type="ARBA" id="ARBA00023211"/>
    </source>
</evidence>
<feature type="domain" description="Non-canonical purine NTP phosphatase/PRRC1" evidence="12">
    <location>
        <begin position="36"/>
        <end position="201"/>
    </location>
</feature>
<evidence type="ECO:0000256" key="5">
    <source>
        <dbReference type="ARBA" id="ARBA00022801"/>
    </source>
</evidence>
<dbReference type="GO" id="GO:0000166">
    <property type="term" value="F:nucleotide binding"/>
    <property type="evidence" value="ECO:0007669"/>
    <property type="project" value="UniProtKB-KW"/>
</dbReference>
<evidence type="ECO:0000256" key="10">
    <source>
        <dbReference type="ARBA" id="ARBA00048174"/>
    </source>
</evidence>
<comment type="cofactor">
    <cofactor evidence="1">
        <name>Mn(2+)</name>
        <dbReference type="ChEBI" id="CHEBI:29035"/>
    </cofactor>
</comment>
<dbReference type="InterPro" id="IPR026533">
    <property type="entry name" value="NTPase/PRRC1"/>
</dbReference>
<dbReference type="InterPro" id="IPR029001">
    <property type="entry name" value="ITPase-like_fam"/>
</dbReference>
<dbReference type="PANTHER" id="PTHR34699:SF2">
    <property type="entry name" value="NON-CANONICAL PURINE NTP PHOSPHATASE_PRRC1 DOMAIN-CONTAINING PROTEIN"/>
    <property type="match status" value="1"/>
</dbReference>
<keyword evidence="3" id="KW-0479">Metal-binding</keyword>
<dbReference type="Gene3D" id="3.90.950.10">
    <property type="match status" value="1"/>
</dbReference>
<accession>A0AB34IX86</accession>
<dbReference type="GO" id="GO:0009117">
    <property type="term" value="P:nucleotide metabolic process"/>
    <property type="evidence" value="ECO:0007669"/>
    <property type="project" value="UniProtKB-KW"/>
</dbReference>
<comment type="caution">
    <text evidence="13">The sequence shown here is derived from an EMBL/GenBank/DDBJ whole genome shotgun (WGS) entry which is preliminary data.</text>
</comment>
<keyword evidence="5" id="KW-0378">Hydrolase</keyword>
<comment type="catalytic activity">
    <reaction evidence="10">
        <text>ITP + H2O = IDP + phosphate + H(+)</text>
        <dbReference type="Rhea" id="RHEA:28330"/>
        <dbReference type="ChEBI" id="CHEBI:15377"/>
        <dbReference type="ChEBI" id="CHEBI:15378"/>
        <dbReference type="ChEBI" id="CHEBI:43474"/>
        <dbReference type="ChEBI" id="CHEBI:58280"/>
        <dbReference type="ChEBI" id="CHEBI:61402"/>
        <dbReference type="EC" id="3.6.1.73"/>
    </reaction>
</comment>
<keyword evidence="7" id="KW-0546">Nucleotide metabolism</keyword>
<keyword evidence="14" id="KW-1185">Reference proteome</keyword>
<dbReference type="AlphaFoldDB" id="A0AB34IX86"/>
<keyword evidence="6" id="KW-0460">Magnesium</keyword>
<dbReference type="GO" id="GO:0103023">
    <property type="term" value="F:ITPase activity"/>
    <property type="evidence" value="ECO:0007669"/>
    <property type="project" value="UniProtKB-EC"/>
</dbReference>
<dbReference type="Proteomes" id="UP001515480">
    <property type="component" value="Unassembled WGS sequence"/>
</dbReference>
<organism evidence="13 14">
    <name type="scientific">Prymnesium parvum</name>
    <name type="common">Toxic golden alga</name>
    <dbReference type="NCBI Taxonomy" id="97485"/>
    <lineage>
        <taxon>Eukaryota</taxon>
        <taxon>Haptista</taxon>
        <taxon>Haptophyta</taxon>
        <taxon>Prymnesiophyceae</taxon>
        <taxon>Prymnesiales</taxon>
        <taxon>Prymnesiaceae</taxon>
        <taxon>Prymnesium</taxon>
    </lineage>
</organism>
<name>A0AB34IX86_PRYPA</name>
<evidence type="ECO:0000256" key="4">
    <source>
        <dbReference type="ARBA" id="ARBA00022741"/>
    </source>
</evidence>
<dbReference type="SUPFAM" id="SSF52972">
    <property type="entry name" value="ITPase-like"/>
    <property type="match status" value="1"/>
</dbReference>
<evidence type="ECO:0000256" key="3">
    <source>
        <dbReference type="ARBA" id="ARBA00022723"/>
    </source>
</evidence>
<reference evidence="13 14" key="1">
    <citation type="journal article" date="2024" name="Science">
        <title>Giant polyketide synthase enzymes in the biosynthesis of giant marine polyether toxins.</title>
        <authorList>
            <person name="Fallon T.R."/>
            <person name="Shende V.V."/>
            <person name="Wierzbicki I.H."/>
            <person name="Pendleton A.L."/>
            <person name="Watervoot N.F."/>
            <person name="Auber R.P."/>
            <person name="Gonzalez D.J."/>
            <person name="Wisecaver J.H."/>
            <person name="Moore B.S."/>
        </authorList>
    </citation>
    <scope>NUCLEOTIDE SEQUENCE [LARGE SCALE GENOMIC DNA]</scope>
    <source>
        <strain evidence="13 14">12B1</strain>
    </source>
</reference>
<evidence type="ECO:0000256" key="7">
    <source>
        <dbReference type="ARBA" id="ARBA00023080"/>
    </source>
</evidence>
<gene>
    <name evidence="13" type="ORF">AB1Y20_004821</name>
</gene>
<evidence type="ECO:0000259" key="12">
    <source>
        <dbReference type="Pfam" id="PF01931"/>
    </source>
</evidence>
<dbReference type="EMBL" id="JBGBPQ010000016">
    <property type="protein sequence ID" value="KAL1508726.1"/>
    <property type="molecule type" value="Genomic_DNA"/>
</dbReference>
<evidence type="ECO:0000313" key="14">
    <source>
        <dbReference type="Proteomes" id="UP001515480"/>
    </source>
</evidence>
<protein>
    <recommendedName>
        <fullName evidence="9">inosine/xanthosine triphosphatase</fullName>
        <ecNumber evidence="9">3.6.1.73</ecNumber>
    </recommendedName>
</protein>
<comment type="cofactor">
    <cofactor evidence="2">
        <name>Mg(2+)</name>
        <dbReference type="ChEBI" id="CHEBI:18420"/>
    </cofactor>
</comment>